<feature type="signal peptide" evidence="1">
    <location>
        <begin position="1"/>
        <end position="19"/>
    </location>
</feature>
<sequence>MKKILVLAIVALISLSSKADTLKPFVSDGCSAFPDGTLEQNELWLSCCYQHDYDYWKGGTYQERLESDKALESCVAKVGEPEIALLMLAGVRIGGTPFLPTKFRWGYGWPYPRLYGKLTESELEQVKNLTGQSSSAVEKQGQKM</sequence>
<keyword evidence="1" id="KW-0732">Signal</keyword>
<dbReference type="KEGG" id="tact:SG35_014325"/>
<proteinExistence type="predicted"/>
<evidence type="ECO:0000313" key="2">
    <source>
        <dbReference type="EMBL" id="WDE01880.1"/>
    </source>
</evidence>
<feature type="chain" id="PRO_5042017696" description="FAD-binding oxidoreductase" evidence="1">
    <location>
        <begin position="20"/>
        <end position="144"/>
    </location>
</feature>
<gene>
    <name evidence="2" type="ORF">SG35_014325</name>
</gene>
<protein>
    <recommendedName>
        <fullName evidence="4">FAD-binding oxidoreductase</fullName>
    </recommendedName>
</protein>
<dbReference type="EMBL" id="CP059735">
    <property type="protein sequence ID" value="WDE01880.1"/>
    <property type="molecule type" value="Genomic_DNA"/>
</dbReference>
<reference evidence="2 3" key="1">
    <citation type="journal article" date="2015" name="Genome Announc.">
        <title>Draft Genome Sequences of Marine Isolates of Thalassomonas viridans and Thalassomonas actiniarum.</title>
        <authorList>
            <person name="Olonade I."/>
            <person name="van Zyl L.J."/>
            <person name="Trindade M."/>
        </authorList>
    </citation>
    <scope>NUCLEOTIDE SEQUENCE [LARGE SCALE GENOMIC DNA]</scope>
    <source>
        <strain evidence="2 3">A5K-106</strain>
    </source>
</reference>
<keyword evidence="3" id="KW-1185">Reference proteome</keyword>
<evidence type="ECO:0000256" key="1">
    <source>
        <dbReference type="SAM" id="SignalP"/>
    </source>
</evidence>
<accession>A0AAE9YWV8</accession>
<reference evidence="2 3" key="2">
    <citation type="journal article" date="2022" name="Mar. Drugs">
        <title>Bioassay-Guided Fractionation Leads to the Detection of Cholic Acid Generated by the Rare Thalassomonas sp.</title>
        <authorList>
            <person name="Pheiffer F."/>
            <person name="Schneider Y.K."/>
            <person name="Hansen E.H."/>
            <person name="Andersen J.H."/>
            <person name="Isaksson J."/>
            <person name="Busche T."/>
            <person name="R C."/>
            <person name="Kalinowski J."/>
            <person name="Zyl L.V."/>
            <person name="Trindade M."/>
        </authorList>
    </citation>
    <scope>NUCLEOTIDE SEQUENCE [LARGE SCALE GENOMIC DNA]</scope>
    <source>
        <strain evidence="2 3">A5K-106</strain>
    </source>
</reference>
<evidence type="ECO:0000313" key="3">
    <source>
        <dbReference type="Proteomes" id="UP000032568"/>
    </source>
</evidence>
<dbReference type="AlphaFoldDB" id="A0AAE9YWV8"/>
<evidence type="ECO:0008006" key="4">
    <source>
        <dbReference type="Google" id="ProtNLM"/>
    </source>
</evidence>
<organism evidence="2 3">
    <name type="scientific">Thalassomonas actiniarum</name>
    <dbReference type="NCBI Taxonomy" id="485447"/>
    <lineage>
        <taxon>Bacteria</taxon>
        <taxon>Pseudomonadati</taxon>
        <taxon>Pseudomonadota</taxon>
        <taxon>Gammaproteobacteria</taxon>
        <taxon>Alteromonadales</taxon>
        <taxon>Colwelliaceae</taxon>
        <taxon>Thalassomonas</taxon>
    </lineage>
</organism>
<dbReference type="Proteomes" id="UP000032568">
    <property type="component" value="Chromosome"/>
</dbReference>
<name>A0AAE9YWV8_9GAMM</name>